<evidence type="ECO:0000259" key="16">
    <source>
        <dbReference type="PROSITE" id="PS51782"/>
    </source>
</evidence>
<dbReference type="InterPro" id="IPR029070">
    <property type="entry name" value="Chitinase_insertion_sf"/>
</dbReference>
<dbReference type="InterPro" id="IPR001579">
    <property type="entry name" value="Glyco_hydro_18_chit_AS"/>
</dbReference>
<dbReference type="InterPro" id="IPR017853">
    <property type="entry name" value="GH"/>
</dbReference>
<keyword evidence="6" id="KW-0147">Chitin-binding</keyword>
<dbReference type="CDD" id="cd00118">
    <property type="entry name" value="LysM"/>
    <property type="match status" value="1"/>
</dbReference>
<comment type="similarity">
    <text evidence="3">Belongs to the glycosyl hydrolase 18 family. Chitinase class V subfamily.</text>
</comment>
<proteinExistence type="inferred from homology"/>
<evidence type="ECO:0000256" key="3">
    <source>
        <dbReference type="ARBA" id="ARBA00008682"/>
    </source>
</evidence>
<dbReference type="PROSITE" id="PS51782">
    <property type="entry name" value="LYSM"/>
    <property type="match status" value="2"/>
</dbReference>
<feature type="domain" description="LysM" evidence="16">
    <location>
        <begin position="350"/>
        <end position="396"/>
    </location>
</feature>
<evidence type="ECO:0000256" key="13">
    <source>
        <dbReference type="ARBA" id="ARBA00044955"/>
    </source>
</evidence>
<keyword evidence="8" id="KW-0146">Chitin degradation</keyword>
<dbReference type="InterPro" id="IPR053214">
    <property type="entry name" value="LysM12-like"/>
</dbReference>
<dbReference type="InterPro" id="IPR024079">
    <property type="entry name" value="MetalloPept_cat_dom_sf"/>
</dbReference>
<dbReference type="PROSITE" id="PS01095">
    <property type="entry name" value="GH18_1"/>
    <property type="match status" value="1"/>
</dbReference>
<keyword evidence="5" id="KW-0964">Secreted</keyword>
<dbReference type="Proteomes" id="UP001144673">
    <property type="component" value="Unassembled WGS sequence"/>
</dbReference>
<feature type="domain" description="GH18" evidence="17">
    <location>
        <begin position="562"/>
        <end position="922"/>
    </location>
</feature>
<accession>A0A9W8UQ69</accession>
<keyword evidence="12" id="KW-0624">Polysaccharide degradation</keyword>
<dbReference type="InterPro" id="IPR036779">
    <property type="entry name" value="LysM_dom_sf"/>
</dbReference>
<evidence type="ECO:0000256" key="14">
    <source>
        <dbReference type="RuleBase" id="RU000489"/>
    </source>
</evidence>
<evidence type="ECO:0000256" key="7">
    <source>
        <dbReference type="ARBA" id="ARBA00022801"/>
    </source>
</evidence>
<feature type="domain" description="LysM" evidence="16">
    <location>
        <begin position="415"/>
        <end position="464"/>
    </location>
</feature>
<dbReference type="SUPFAM" id="SSF57016">
    <property type="entry name" value="Plant lectins/antimicrobial peptides"/>
    <property type="match status" value="1"/>
</dbReference>
<comment type="caution">
    <text evidence="18">The sequence shown here is derived from an EMBL/GenBank/DDBJ whole genome shotgun (WGS) entry which is preliminary data.</text>
</comment>
<dbReference type="GeneID" id="80896138"/>
<evidence type="ECO:0000256" key="5">
    <source>
        <dbReference type="ARBA" id="ARBA00022525"/>
    </source>
</evidence>
<feature type="region of interest" description="Disordered" evidence="15">
    <location>
        <begin position="1195"/>
        <end position="1224"/>
    </location>
</feature>
<dbReference type="EC" id="3.2.1.14" evidence="4"/>
<evidence type="ECO:0000256" key="2">
    <source>
        <dbReference type="ARBA" id="ARBA00004613"/>
    </source>
</evidence>
<dbReference type="Pfam" id="PF00187">
    <property type="entry name" value="Chitin_bind_1"/>
    <property type="match status" value="1"/>
</dbReference>
<dbReference type="PROSITE" id="PS51910">
    <property type="entry name" value="GH18_2"/>
    <property type="match status" value="1"/>
</dbReference>
<dbReference type="InterPro" id="IPR036861">
    <property type="entry name" value="Endochitinase-like_sf"/>
</dbReference>
<protein>
    <recommendedName>
        <fullName evidence="4">chitinase</fullName>
        <ecNumber evidence="4">3.2.1.14</ecNumber>
    </recommendedName>
</protein>
<dbReference type="PANTHER" id="PTHR47700">
    <property type="entry name" value="V CHITINASE, PUTATIVE (AFU_ORTHOLOGUE AFUA_6G13720)-RELATED"/>
    <property type="match status" value="1"/>
</dbReference>
<evidence type="ECO:0000256" key="1">
    <source>
        <dbReference type="ARBA" id="ARBA00000822"/>
    </source>
</evidence>
<evidence type="ECO:0000313" key="19">
    <source>
        <dbReference type="Proteomes" id="UP001144673"/>
    </source>
</evidence>
<dbReference type="GO" id="GO:0008237">
    <property type="term" value="F:metallopeptidase activity"/>
    <property type="evidence" value="ECO:0007669"/>
    <property type="project" value="InterPro"/>
</dbReference>
<dbReference type="KEGG" id="amus:LMH87_008979"/>
<dbReference type="GO" id="GO:0006032">
    <property type="term" value="P:chitin catabolic process"/>
    <property type="evidence" value="ECO:0007669"/>
    <property type="project" value="UniProtKB-KW"/>
</dbReference>
<dbReference type="Gene3D" id="3.40.390.10">
    <property type="entry name" value="Collagenase (Catalytic Domain)"/>
    <property type="match status" value="1"/>
</dbReference>
<dbReference type="Pfam" id="PF01476">
    <property type="entry name" value="LysM"/>
    <property type="match status" value="1"/>
</dbReference>
<evidence type="ECO:0000256" key="12">
    <source>
        <dbReference type="ARBA" id="ARBA00023326"/>
    </source>
</evidence>
<evidence type="ECO:0000256" key="11">
    <source>
        <dbReference type="ARBA" id="ARBA00023295"/>
    </source>
</evidence>
<organism evidence="18 19">
    <name type="scientific">Akanthomyces muscarius</name>
    <name type="common">Entomopathogenic fungus</name>
    <name type="synonym">Lecanicillium muscarium</name>
    <dbReference type="NCBI Taxonomy" id="2231603"/>
    <lineage>
        <taxon>Eukaryota</taxon>
        <taxon>Fungi</taxon>
        <taxon>Dikarya</taxon>
        <taxon>Ascomycota</taxon>
        <taxon>Pezizomycotina</taxon>
        <taxon>Sordariomycetes</taxon>
        <taxon>Hypocreomycetidae</taxon>
        <taxon>Hypocreales</taxon>
        <taxon>Cordycipitaceae</taxon>
        <taxon>Akanthomyces</taxon>
    </lineage>
</organism>
<evidence type="ECO:0000256" key="15">
    <source>
        <dbReference type="SAM" id="MobiDB-lite"/>
    </source>
</evidence>
<dbReference type="SUPFAM" id="SSF51445">
    <property type="entry name" value="(Trans)glycosidases"/>
    <property type="match status" value="1"/>
</dbReference>
<dbReference type="InterPro" id="IPR001002">
    <property type="entry name" value="Chitin-bd_1"/>
</dbReference>
<sequence length="1343" mass="147770">MNVPRTSSIAANLEINSLQDPTRFCDEGRAGLVRSTVSGNLQLTPVVMIKPVLPVTLALTLGACFTHAENLKAKIGYSEEELLDGLVPVPIGLPNNDPQALPLINGCPRACAAAGSDAANWTQLYKVSHLEPCNSTLLFEFNVQNDPSPFTTIRACYTGSEVKDASPKTQRRSYQSSGHVEEGATSAAKQPLCGAASNVTSEVNVSVGIDSIASEMRPGAAEAVALGSISELTYKSLLQWSCFPNYASLLENGSQSVEICDSDTALDSTMGLFVAQSSSELRKPHEALRIWSAGKCLENQGQRQLENRIQLQVLSSSALSSSRTNNATSSNSKSTLNNRSDSIKARGECRTITVADGDGCGSLASKCGINGHDFEGYNSKKPQFCSSLVKGQLVCCSEGTLPSRRPSPGSDGGCYAHQVGTGETCAGLAASFDITEDELFKWNKHVWGWQGCGNKLQRLQIICLSDGNPPMPAQLDGVMCGPQKPGTAKPNGKFTGEDLSKLNPCSLNACCDSWGFCGTTAEFCTVSPADTGSPGTHQDGTNSCISNCGMDIVQSPSAPKSFYSIGYFEGYGLTRACDLVDIRSIDVTRYTHIHFAFATISADTYDVNMGPTINQFYYFKKVTGVKKVLSFGGWTFSTDPATYGIFRTGVTGAHRATMAQNIAKFIIDNDLDGVDIDWEYPSAPDLPDIPPGSPSEGIDYLRFLMTLKSLLPVDKTVSFAAPASFWYLKGFPIDRITKVVDYVVYMTYDLHGQWDYNNKWSTPGCPAGNCLRSHVNMTETINALSMITKAGAPSDKIVVGVTSYGRSFKMTTSGCTGVMCTYEGPKSQAAQGQCTQTAGYLAKAEIDDIIANNPSAHTSYDSASLSDVLVYNDREWVSYMSDSNKEKRKSHYKSSHFLGISDWAISLDTSHLLPINQSMPATSNDWPDGPSLISGGILDLRVHQTCIDRNHLDKIKTSWKDAAALSDATMQWTRWNRYQDAMETYFGKQTHSSPWFGPDIWWDNFKRQNNLHTRYWFQDDWKYVYIYCDENDLPRRAKKDRTNICFDADRGKPVSAWTFNVPKNSYSSEFYILVCPAFLGEIASSPYTDLEALAEESKSDDFVKKYIDRWMSVRGVTMFHEIMHFKGITVPWCGDETEIYNPASLYRLARRNTDEKNRRLNVNAHTWAVSAVAIWMMRRWSDIFTPLPYVIQHPPSKRDDGDDSDDLSGISVLPDDQRRDEATDFDASQIDPTKFRWLSHYGLTSGITSPECTEGDYMNEEQCKYFCHAGDEGDCTKNDDKKVWTCSGCVHPTQCKAGDYKTTKECNANCFKGTCIDNETLCPPEIGDPSCMPTEVVHCDCPS</sequence>
<dbReference type="CDD" id="cd00035">
    <property type="entry name" value="ChtBD1"/>
    <property type="match status" value="1"/>
</dbReference>
<gene>
    <name evidence="18" type="ORF">LMH87_008979</name>
</gene>
<keyword evidence="10" id="KW-0119">Carbohydrate metabolism</keyword>
<dbReference type="RefSeq" id="XP_056056820.1">
    <property type="nucleotide sequence ID" value="XM_056202237.1"/>
</dbReference>
<keyword evidence="19" id="KW-1185">Reference proteome</keyword>
<evidence type="ECO:0000256" key="4">
    <source>
        <dbReference type="ARBA" id="ARBA00012729"/>
    </source>
</evidence>
<dbReference type="Gene3D" id="3.10.350.10">
    <property type="entry name" value="LysM domain"/>
    <property type="match status" value="2"/>
</dbReference>
<dbReference type="Gene3D" id="3.30.60.10">
    <property type="entry name" value="Endochitinase-like"/>
    <property type="match status" value="1"/>
</dbReference>
<dbReference type="GO" id="GO:0008843">
    <property type="term" value="F:endochitinase activity"/>
    <property type="evidence" value="ECO:0007669"/>
    <property type="project" value="UniProtKB-EC"/>
</dbReference>
<comment type="subcellular location">
    <subcellularLocation>
        <location evidence="2">Secreted</location>
    </subcellularLocation>
</comment>
<dbReference type="PANTHER" id="PTHR47700:SF2">
    <property type="entry name" value="CHITINASE"/>
    <property type="match status" value="1"/>
</dbReference>
<reference evidence="18" key="1">
    <citation type="journal article" date="2023" name="Access Microbiol">
        <title>De-novo genome assembly for Akanthomyces muscarius, a biocontrol agent of insect agricultural pests.</title>
        <authorList>
            <person name="Erdos Z."/>
            <person name="Studholme D.J."/>
            <person name="Raymond B."/>
            <person name="Sharma M."/>
        </authorList>
    </citation>
    <scope>NUCLEOTIDE SEQUENCE</scope>
    <source>
        <strain evidence="18">Ve6</strain>
    </source>
</reference>
<dbReference type="InterPro" id="IPR011583">
    <property type="entry name" value="Chitinase_II/V-like_cat"/>
</dbReference>
<dbReference type="Gene3D" id="3.10.50.10">
    <property type="match status" value="1"/>
</dbReference>
<keyword evidence="7 14" id="KW-0378">Hydrolase</keyword>
<dbReference type="InterPro" id="IPR018392">
    <property type="entry name" value="LysM"/>
</dbReference>
<dbReference type="SMART" id="SM00636">
    <property type="entry name" value="Glyco_18"/>
    <property type="match status" value="1"/>
</dbReference>
<dbReference type="CDD" id="cd02878">
    <property type="entry name" value="GH18_zymocin_alpha"/>
    <property type="match status" value="1"/>
</dbReference>
<dbReference type="GO" id="GO:0005576">
    <property type="term" value="C:extracellular region"/>
    <property type="evidence" value="ECO:0007669"/>
    <property type="project" value="UniProtKB-SubCell"/>
</dbReference>
<dbReference type="SUPFAM" id="SSF54556">
    <property type="entry name" value="Chitinase insertion domain"/>
    <property type="match status" value="1"/>
</dbReference>
<keyword evidence="9" id="KW-0843">Virulence</keyword>
<evidence type="ECO:0000259" key="17">
    <source>
        <dbReference type="PROSITE" id="PS51910"/>
    </source>
</evidence>
<dbReference type="GO" id="GO:0000272">
    <property type="term" value="P:polysaccharide catabolic process"/>
    <property type="evidence" value="ECO:0007669"/>
    <property type="project" value="UniProtKB-KW"/>
</dbReference>
<dbReference type="EMBL" id="JAJHUN010000006">
    <property type="protein sequence ID" value="KAJ4158453.1"/>
    <property type="molecule type" value="Genomic_DNA"/>
</dbReference>
<evidence type="ECO:0000256" key="8">
    <source>
        <dbReference type="ARBA" id="ARBA00023024"/>
    </source>
</evidence>
<evidence type="ECO:0000256" key="6">
    <source>
        <dbReference type="ARBA" id="ARBA00022669"/>
    </source>
</evidence>
<dbReference type="InterPro" id="IPR001223">
    <property type="entry name" value="Glyco_hydro18_cat"/>
</dbReference>
<dbReference type="GO" id="GO:0008061">
    <property type="term" value="F:chitin binding"/>
    <property type="evidence" value="ECO:0007669"/>
    <property type="project" value="UniProtKB-KW"/>
</dbReference>
<comment type="catalytic activity">
    <reaction evidence="1">
        <text>Random endo-hydrolysis of N-acetyl-beta-D-glucosaminide (1-&gt;4)-beta-linkages in chitin and chitodextrins.</text>
        <dbReference type="EC" id="3.2.1.14"/>
    </reaction>
</comment>
<keyword evidence="11 14" id="KW-0326">Glycosidase</keyword>
<evidence type="ECO:0000256" key="10">
    <source>
        <dbReference type="ARBA" id="ARBA00023277"/>
    </source>
</evidence>
<name>A0A9W8UQ69_AKAMU</name>
<dbReference type="Gene3D" id="3.20.20.80">
    <property type="entry name" value="Glycosidases"/>
    <property type="match status" value="1"/>
</dbReference>
<evidence type="ECO:0000313" key="18">
    <source>
        <dbReference type="EMBL" id="KAJ4158453.1"/>
    </source>
</evidence>
<comment type="similarity">
    <text evidence="13">Belongs to the secreted LysM effector family.</text>
</comment>
<evidence type="ECO:0000256" key="9">
    <source>
        <dbReference type="ARBA" id="ARBA00023026"/>
    </source>
</evidence>
<dbReference type="Pfam" id="PF00704">
    <property type="entry name" value="Glyco_hydro_18"/>
    <property type="match status" value="1"/>
</dbReference>